<accession>A0A0C9U5G0</accession>
<gene>
    <name evidence="1" type="ORF">M422DRAFT_269153</name>
</gene>
<dbReference type="Proteomes" id="UP000054279">
    <property type="component" value="Unassembled WGS sequence"/>
</dbReference>
<organism evidence="1 2">
    <name type="scientific">Sphaerobolus stellatus (strain SS14)</name>
    <dbReference type="NCBI Taxonomy" id="990650"/>
    <lineage>
        <taxon>Eukaryota</taxon>
        <taxon>Fungi</taxon>
        <taxon>Dikarya</taxon>
        <taxon>Basidiomycota</taxon>
        <taxon>Agaricomycotina</taxon>
        <taxon>Agaricomycetes</taxon>
        <taxon>Phallomycetidae</taxon>
        <taxon>Geastrales</taxon>
        <taxon>Sphaerobolaceae</taxon>
        <taxon>Sphaerobolus</taxon>
    </lineage>
</organism>
<protein>
    <submittedName>
        <fullName evidence="1">Uncharacterized protein</fullName>
    </submittedName>
</protein>
<keyword evidence="2" id="KW-1185">Reference proteome</keyword>
<evidence type="ECO:0000313" key="1">
    <source>
        <dbReference type="EMBL" id="KIJ29494.1"/>
    </source>
</evidence>
<dbReference type="EMBL" id="KN837282">
    <property type="protein sequence ID" value="KIJ29494.1"/>
    <property type="molecule type" value="Genomic_DNA"/>
</dbReference>
<evidence type="ECO:0000313" key="2">
    <source>
        <dbReference type="Proteomes" id="UP000054279"/>
    </source>
</evidence>
<sequence length="130" mass="14144">MSSCDGYLTGHSPATEPFSFWIPVIGRSLKVMVSATIVASQRDRRVAGTHRYGSNAQEVLASGCVTEMAVARHDDSGRAVWLAPTSFGFLGGSSGHDDVKDERTRPCSWRSTVERLHISLPAAVLFIRTH</sequence>
<dbReference type="AlphaFoldDB" id="A0A0C9U5G0"/>
<dbReference type="HOGENOM" id="CLU_1939469_0_0_1"/>
<reference evidence="1 2" key="1">
    <citation type="submission" date="2014-06" db="EMBL/GenBank/DDBJ databases">
        <title>Evolutionary Origins and Diversification of the Mycorrhizal Mutualists.</title>
        <authorList>
            <consortium name="DOE Joint Genome Institute"/>
            <consortium name="Mycorrhizal Genomics Consortium"/>
            <person name="Kohler A."/>
            <person name="Kuo A."/>
            <person name="Nagy L.G."/>
            <person name="Floudas D."/>
            <person name="Copeland A."/>
            <person name="Barry K.W."/>
            <person name="Cichocki N."/>
            <person name="Veneault-Fourrey C."/>
            <person name="LaButti K."/>
            <person name="Lindquist E.A."/>
            <person name="Lipzen A."/>
            <person name="Lundell T."/>
            <person name="Morin E."/>
            <person name="Murat C."/>
            <person name="Riley R."/>
            <person name="Ohm R."/>
            <person name="Sun H."/>
            <person name="Tunlid A."/>
            <person name="Henrissat B."/>
            <person name="Grigoriev I.V."/>
            <person name="Hibbett D.S."/>
            <person name="Martin F."/>
        </authorList>
    </citation>
    <scope>NUCLEOTIDE SEQUENCE [LARGE SCALE GENOMIC DNA]</scope>
    <source>
        <strain evidence="1 2">SS14</strain>
    </source>
</reference>
<name>A0A0C9U5G0_SPHS4</name>
<proteinExistence type="predicted"/>